<gene>
    <name evidence="1" type="ORF">HC248_01980</name>
</gene>
<organism evidence="1 2">
    <name type="scientific">Polaromonas vacuolata</name>
    <dbReference type="NCBI Taxonomy" id="37448"/>
    <lineage>
        <taxon>Bacteria</taxon>
        <taxon>Pseudomonadati</taxon>
        <taxon>Pseudomonadota</taxon>
        <taxon>Betaproteobacteria</taxon>
        <taxon>Burkholderiales</taxon>
        <taxon>Comamonadaceae</taxon>
        <taxon>Polaromonas</taxon>
    </lineage>
</organism>
<dbReference type="KEGG" id="pvac:HC248_01980"/>
<accession>A0A6H2H9W7</accession>
<sequence length="31" mass="3345">MSMINIENVDVVFFTAAESCAGLVGPRTDTR</sequence>
<reference evidence="1 2" key="1">
    <citation type="submission" date="2020-04" db="EMBL/GenBank/DDBJ databases">
        <title>Complete genome of a Psychrophilic, Marine, Gas Vacuolate Bacterium Polaromonas vacuolata KCTC 22033T.</title>
        <authorList>
            <person name="Hwang K."/>
            <person name="Kim K.M."/>
        </authorList>
    </citation>
    <scope>NUCLEOTIDE SEQUENCE [LARGE SCALE GENOMIC DNA]</scope>
    <source>
        <strain evidence="1 2">KCTC 22033</strain>
    </source>
</reference>
<keyword evidence="2" id="KW-1185">Reference proteome</keyword>
<protein>
    <submittedName>
        <fullName evidence="1">Uncharacterized protein</fullName>
    </submittedName>
</protein>
<evidence type="ECO:0000313" key="1">
    <source>
        <dbReference type="EMBL" id="QJC56671.1"/>
    </source>
</evidence>
<evidence type="ECO:0000313" key="2">
    <source>
        <dbReference type="Proteomes" id="UP000502041"/>
    </source>
</evidence>
<dbReference type="Proteomes" id="UP000502041">
    <property type="component" value="Chromosome"/>
</dbReference>
<dbReference type="EMBL" id="CP051461">
    <property type="protein sequence ID" value="QJC56671.1"/>
    <property type="molecule type" value="Genomic_DNA"/>
</dbReference>
<proteinExistence type="predicted"/>
<name>A0A6H2H9W7_9BURK</name>
<dbReference type="AlphaFoldDB" id="A0A6H2H9W7"/>